<dbReference type="InterPro" id="IPR015590">
    <property type="entry name" value="Aldehyde_DH_dom"/>
</dbReference>
<dbReference type="InterPro" id="IPR050740">
    <property type="entry name" value="Aldehyde_DH_Superfamily"/>
</dbReference>
<feature type="active site" evidence="2">
    <location>
        <position position="254"/>
    </location>
</feature>
<accession>A0AAN6E259</accession>
<dbReference type="GO" id="GO:0009450">
    <property type="term" value="P:gamma-aminobutyric acid catabolic process"/>
    <property type="evidence" value="ECO:0007669"/>
    <property type="project" value="TreeGrafter"/>
</dbReference>
<reference evidence="5" key="1">
    <citation type="journal article" date="2022" name="bioRxiv">
        <title>Deciphering the potential niche of two novel black yeast fungi from a biological soil crust based on their genomes, phenotypes, and melanin regulation.</title>
        <authorList>
            <consortium name="DOE Joint Genome Institute"/>
            <person name="Carr E.C."/>
            <person name="Barton Q."/>
            <person name="Grambo S."/>
            <person name="Sullivan M."/>
            <person name="Renfro C.M."/>
            <person name="Kuo A."/>
            <person name="Pangilinan J."/>
            <person name="Lipzen A."/>
            <person name="Keymanesh K."/>
            <person name="Savage E."/>
            <person name="Barry K."/>
            <person name="Grigoriev I.V."/>
            <person name="Riekhof W.R."/>
            <person name="Harris S.S."/>
        </authorList>
    </citation>
    <scope>NUCLEOTIDE SEQUENCE</scope>
    <source>
        <strain evidence="5">JF 03-4F</strain>
    </source>
</reference>
<dbReference type="PANTHER" id="PTHR43353:SF6">
    <property type="entry name" value="CYTOPLASMIC ALDEHYDE DEHYDROGENASE (EUROFUNG)"/>
    <property type="match status" value="1"/>
</dbReference>
<dbReference type="Pfam" id="PF00171">
    <property type="entry name" value="Aldedh"/>
    <property type="match status" value="1"/>
</dbReference>
<dbReference type="PANTHER" id="PTHR43353">
    <property type="entry name" value="SUCCINATE-SEMIALDEHYDE DEHYDROGENASE, MITOCHONDRIAL"/>
    <property type="match status" value="1"/>
</dbReference>
<dbReference type="Gene3D" id="3.40.605.10">
    <property type="entry name" value="Aldehyde Dehydrogenase, Chain A, domain 1"/>
    <property type="match status" value="1"/>
</dbReference>
<evidence type="ECO:0000256" key="2">
    <source>
        <dbReference type="PROSITE-ProRule" id="PRU10007"/>
    </source>
</evidence>
<dbReference type="Proteomes" id="UP001203852">
    <property type="component" value="Unassembled WGS sequence"/>
</dbReference>
<evidence type="ECO:0000313" key="6">
    <source>
        <dbReference type="Proteomes" id="UP001203852"/>
    </source>
</evidence>
<evidence type="ECO:0000256" key="1">
    <source>
        <dbReference type="ARBA" id="ARBA00023002"/>
    </source>
</evidence>
<dbReference type="PROSITE" id="PS00687">
    <property type="entry name" value="ALDEHYDE_DEHYDR_GLU"/>
    <property type="match status" value="1"/>
</dbReference>
<dbReference type="CDD" id="cd07105">
    <property type="entry name" value="ALDH_SaliADH"/>
    <property type="match status" value="1"/>
</dbReference>
<comment type="caution">
    <text evidence="5">The sequence shown here is derived from an EMBL/GenBank/DDBJ whole genome shotgun (WGS) entry which is preliminary data.</text>
</comment>
<feature type="domain" description="Aldehyde dehydrogenase" evidence="4">
    <location>
        <begin position="23"/>
        <end position="472"/>
    </location>
</feature>
<dbReference type="InterPro" id="IPR016163">
    <property type="entry name" value="Ald_DH_C"/>
</dbReference>
<evidence type="ECO:0000259" key="4">
    <source>
        <dbReference type="Pfam" id="PF00171"/>
    </source>
</evidence>
<dbReference type="GO" id="GO:0004777">
    <property type="term" value="F:succinate-semialdehyde dehydrogenase (NAD+) activity"/>
    <property type="evidence" value="ECO:0007669"/>
    <property type="project" value="TreeGrafter"/>
</dbReference>
<dbReference type="InterPro" id="IPR016162">
    <property type="entry name" value="Ald_DH_N"/>
</dbReference>
<proteinExistence type="inferred from homology"/>
<dbReference type="InterPro" id="IPR016161">
    <property type="entry name" value="Ald_DH/histidinol_DH"/>
</dbReference>
<gene>
    <name evidence="5" type="ORF">EDD36DRAFT_194905</name>
</gene>
<dbReference type="InterPro" id="IPR029510">
    <property type="entry name" value="Ald_DH_CS_GLU"/>
</dbReference>
<dbReference type="AlphaFoldDB" id="A0AAN6E259"/>
<evidence type="ECO:0000256" key="3">
    <source>
        <dbReference type="RuleBase" id="RU003345"/>
    </source>
</evidence>
<organism evidence="5 6">
    <name type="scientific">Exophiala viscosa</name>
    <dbReference type="NCBI Taxonomy" id="2486360"/>
    <lineage>
        <taxon>Eukaryota</taxon>
        <taxon>Fungi</taxon>
        <taxon>Dikarya</taxon>
        <taxon>Ascomycota</taxon>
        <taxon>Pezizomycotina</taxon>
        <taxon>Eurotiomycetes</taxon>
        <taxon>Chaetothyriomycetidae</taxon>
        <taxon>Chaetothyriales</taxon>
        <taxon>Herpotrichiellaceae</taxon>
        <taxon>Exophiala</taxon>
    </lineage>
</organism>
<keyword evidence="1 3" id="KW-0560">Oxidoreductase</keyword>
<dbReference type="Gene3D" id="3.40.309.10">
    <property type="entry name" value="Aldehyde Dehydrogenase, Chain A, domain 2"/>
    <property type="match status" value="1"/>
</dbReference>
<protein>
    <submittedName>
        <fullName evidence="5">Aldehyde/histidinol dehydrogenase</fullName>
    </submittedName>
</protein>
<dbReference type="SUPFAM" id="SSF53720">
    <property type="entry name" value="ALDH-like"/>
    <property type="match status" value="1"/>
</dbReference>
<dbReference type="EMBL" id="MU404352">
    <property type="protein sequence ID" value="KAI1615692.1"/>
    <property type="molecule type" value="Genomic_DNA"/>
</dbReference>
<keyword evidence="6" id="KW-1185">Reference proteome</keyword>
<comment type="similarity">
    <text evidence="3">Belongs to the aldehyde dehydrogenase family.</text>
</comment>
<evidence type="ECO:0000313" key="5">
    <source>
        <dbReference type="EMBL" id="KAI1615692.1"/>
    </source>
</evidence>
<sequence length="476" mass="50003">MAASVKTPVPLIIDGAPATGSYSFPVTNPSNGDELWEAWGATSTEADAAAAAAAKAFPTWANVNYVERRNLLNKAADCLVERLAELKKYVMEETGATSDWANFDCNTAVGILREVASRVSTIAGTVPQTLDTGLTALVCQVPYGVVLGISPWNAASILGIRSIAYALAAGNTVILKASELCPRTHHLLGDCFREARFPPGVVNVIAHSPEKGPEVIGALIKHPAVKKINFTGSTQVGRILAQLAAKELKPILLELGGKAPTIILEDADVENAAMGVAKGSNLHAGQVCMATERVIVLESVASKFEAVLKETYAKLYADGYLPQAAAQPSGAQKVKDLVDDALSNGAEVVAGKPGFHGSEKRAVPPVVVKGVEKSRIYYEESFGPAISMIVVPTVDEAVRVANDTEYGLSAGVWGSLSKALAVAKRIDSGAVHINDSTIHDEPTLPHGGMKSSGHGRFGGSWGIAEFLTTKTITFKI</sequence>
<name>A0AAN6E259_9EURO</name>